<feature type="chain" id="PRO_5029623307" evidence="1">
    <location>
        <begin position="17"/>
        <end position="105"/>
    </location>
</feature>
<dbReference type="AlphaFoldDB" id="A0A7L9R3H1"/>
<sequence length="105" mass="11876">MLRVCIMLVVLGAVCCQKYPDPLVDIDCTNWCNLSSTTYYCCDEDRNGSTGKCPATPISKNELDILSDLGNHNALNCKFDRECEVGEKCCYAKESQHYRICRFAF</sequence>
<protein>
    <submittedName>
        <fullName evidence="2">Type Ia crustin cruIa-1</fullName>
    </submittedName>
</protein>
<gene>
    <name evidence="2" type="primary">CruIa-1</name>
</gene>
<reference evidence="2" key="1">
    <citation type="journal article" date="2020" name="Mar. Drugs">
        <title>Molecular and Functional Diversity of Crustin-Like Genes in the Shrimp Litopenaeus vannamei.</title>
        <authorList>
            <person name="Li S."/>
            <person name="Lv X."/>
            <person name="Yu Y."/>
            <person name="Zhang X."/>
            <person name="Li F."/>
        </authorList>
    </citation>
    <scope>NUCLEOTIDE SEQUENCE</scope>
    <source>
        <tissue evidence="2">Epidermis</tissue>
    </source>
</reference>
<feature type="signal peptide" evidence="1">
    <location>
        <begin position="1"/>
        <end position="16"/>
    </location>
</feature>
<accession>A0A7L9R3H1</accession>
<name>A0A7L9R3H1_PENVA</name>
<evidence type="ECO:0000313" key="2">
    <source>
        <dbReference type="EMBL" id="QOL09942.1"/>
    </source>
</evidence>
<proteinExistence type="evidence at transcript level"/>
<evidence type="ECO:0000256" key="1">
    <source>
        <dbReference type="SAM" id="SignalP"/>
    </source>
</evidence>
<keyword evidence="1" id="KW-0732">Signal</keyword>
<organism evidence="2">
    <name type="scientific">Penaeus vannamei</name>
    <name type="common">Whiteleg shrimp</name>
    <name type="synonym">Litopenaeus vannamei</name>
    <dbReference type="NCBI Taxonomy" id="6689"/>
    <lineage>
        <taxon>Eukaryota</taxon>
        <taxon>Metazoa</taxon>
        <taxon>Ecdysozoa</taxon>
        <taxon>Arthropoda</taxon>
        <taxon>Crustacea</taxon>
        <taxon>Multicrustacea</taxon>
        <taxon>Malacostraca</taxon>
        <taxon>Eumalacostraca</taxon>
        <taxon>Eucarida</taxon>
        <taxon>Decapoda</taxon>
        <taxon>Dendrobranchiata</taxon>
        <taxon>Penaeoidea</taxon>
        <taxon>Penaeidae</taxon>
        <taxon>Penaeus</taxon>
    </lineage>
</organism>
<dbReference type="OrthoDB" id="6345666at2759"/>
<dbReference type="EMBL" id="MT375557">
    <property type="protein sequence ID" value="QOL09942.1"/>
    <property type="molecule type" value="mRNA"/>
</dbReference>